<comment type="caution">
    <text evidence="2">The sequence shown here is derived from an EMBL/GenBank/DDBJ whole genome shotgun (WGS) entry which is preliminary data.</text>
</comment>
<reference evidence="2 3" key="1">
    <citation type="submission" date="2020-01" db="EMBL/GenBank/DDBJ databases">
        <title>Draft genome sequence of Aspergillus udagawae IFM 46972.</title>
        <authorList>
            <person name="Takahashi H."/>
            <person name="Yaguchi T."/>
        </authorList>
    </citation>
    <scope>NUCLEOTIDE SEQUENCE [LARGE SCALE GENOMIC DNA]</scope>
    <source>
        <strain evidence="2 3">IFM 46972</strain>
    </source>
</reference>
<proteinExistence type="predicted"/>
<evidence type="ECO:0000313" key="2">
    <source>
        <dbReference type="EMBL" id="GFF42860.1"/>
    </source>
</evidence>
<dbReference type="AlphaFoldDB" id="A0A8H3RYQ0"/>
<evidence type="ECO:0000256" key="1">
    <source>
        <dbReference type="SAM" id="MobiDB-lite"/>
    </source>
</evidence>
<feature type="region of interest" description="Disordered" evidence="1">
    <location>
        <begin position="28"/>
        <end position="48"/>
    </location>
</feature>
<dbReference type="Proteomes" id="UP000465221">
    <property type="component" value="Unassembled WGS sequence"/>
</dbReference>
<dbReference type="EMBL" id="BLKC01000051">
    <property type="protein sequence ID" value="GFF42860.1"/>
    <property type="molecule type" value="Genomic_DNA"/>
</dbReference>
<organism evidence="2 3">
    <name type="scientific">Aspergillus udagawae</name>
    <dbReference type="NCBI Taxonomy" id="91492"/>
    <lineage>
        <taxon>Eukaryota</taxon>
        <taxon>Fungi</taxon>
        <taxon>Dikarya</taxon>
        <taxon>Ascomycota</taxon>
        <taxon>Pezizomycotina</taxon>
        <taxon>Eurotiomycetes</taxon>
        <taxon>Eurotiomycetidae</taxon>
        <taxon>Eurotiales</taxon>
        <taxon>Aspergillaceae</taxon>
        <taxon>Aspergillus</taxon>
        <taxon>Aspergillus subgen. Fumigati</taxon>
    </lineage>
</organism>
<gene>
    <name evidence="2" type="ORF">IFM46972_07009</name>
</gene>
<protein>
    <submittedName>
        <fullName evidence="2">Uncharacterized protein</fullName>
    </submittedName>
</protein>
<evidence type="ECO:0000313" key="3">
    <source>
        <dbReference type="Proteomes" id="UP000465221"/>
    </source>
</evidence>
<sequence length="279" mass="30079">MTILPSLGWLSGSAGVSGLRTSSQSLEADGILDSGRSSPSGRSGNRRRCRGDGRWLCLLRLTWTRTRTLILESVLHDRSGRGPPSVGIAIPEVKRPVLSLAGFANAQIAPLNAPCLGLLPPLPRGDPGVDGCAPPRIRQVVGVGATLLALLLEKLHALLGDDLHLATHRVPRVRMPLVARELLRDRLPPFAQVAALAKLPRVSVADVKQRYLLLGRQSFPVLPRRVSSRASAVEILVHEHPARHKPVTIAAPCSPATGPRCASHPRYPILHPTRPHIPR</sequence>
<accession>A0A8H3RYQ0</accession>
<feature type="compositionally biased region" description="Low complexity" evidence="1">
    <location>
        <begin position="32"/>
        <end position="43"/>
    </location>
</feature>
<name>A0A8H3RYQ0_9EURO</name>